<evidence type="ECO:0000256" key="4">
    <source>
        <dbReference type="ARBA" id="ARBA00012944"/>
    </source>
</evidence>
<evidence type="ECO:0000259" key="19">
    <source>
        <dbReference type="Pfam" id="PF00361"/>
    </source>
</evidence>
<keyword evidence="10 18" id="KW-1278">Translocase</keyword>
<evidence type="ECO:0000256" key="11">
    <source>
        <dbReference type="ARBA" id="ARBA00022982"/>
    </source>
</evidence>
<keyword evidence="6" id="KW-0813">Transport</keyword>
<comment type="function">
    <text evidence="1">Core subunit of the mitochondrial membrane respiratory chain NADH dehydrogenase (Complex I) that is believed to belong to the minimal assembly required for catalysis. Complex I functions in the transfer of electrons from NADH to the respiratory chain. The immediate electron acceptor for the enzyme is believed to be ubiquinone.</text>
</comment>
<evidence type="ECO:0000256" key="3">
    <source>
        <dbReference type="ARBA" id="ARBA00007012"/>
    </source>
</evidence>
<keyword evidence="15 18" id="KW-0496">Mitochondrion</keyword>
<name>M4JC49_9ORTH</name>
<evidence type="ECO:0000256" key="10">
    <source>
        <dbReference type="ARBA" id="ARBA00022967"/>
    </source>
</evidence>
<keyword evidence="12 18" id="KW-1133">Transmembrane helix</keyword>
<feature type="transmembrane region" description="Helical" evidence="18">
    <location>
        <begin position="314"/>
        <end position="334"/>
    </location>
</feature>
<proteinExistence type="inferred from homology"/>
<evidence type="ECO:0000256" key="1">
    <source>
        <dbReference type="ARBA" id="ARBA00003257"/>
    </source>
</evidence>
<evidence type="ECO:0000313" key="20">
    <source>
        <dbReference type="EMBL" id="AGC22296.1"/>
    </source>
</evidence>
<dbReference type="GO" id="GO:0006120">
    <property type="term" value="P:mitochondrial electron transport, NADH to ubiquinone"/>
    <property type="evidence" value="ECO:0007669"/>
    <property type="project" value="InterPro"/>
</dbReference>
<dbReference type="Pfam" id="PF00361">
    <property type="entry name" value="Proton_antipo_M"/>
    <property type="match status" value="1"/>
</dbReference>
<organism evidence="20">
    <name type="scientific">Trigonopteryx hopei</name>
    <dbReference type="NCBI Taxonomy" id="62799"/>
    <lineage>
        <taxon>Eukaryota</taxon>
        <taxon>Metazoa</taxon>
        <taxon>Ecdysozoa</taxon>
        <taxon>Arthropoda</taxon>
        <taxon>Hexapoda</taxon>
        <taxon>Insecta</taxon>
        <taxon>Pterygota</taxon>
        <taxon>Neoptera</taxon>
        <taxon>Polyneoptera</taxon>
        <taxon>Orthoptera</taxon>
        <taxon>Caelifera</taxon>
        <taxon>Acrididea</taxon>
        <taxon>Acridomorpha</taxon>
        <taxon>Trigonopterygoidea</taxon>
        <taxon>Trigonopterygidae</taxon>
        <taxon>Trigonopteryx</taxon>
    </lineage>
</organism>
<feature type="transmembrane region" description="Helical" evidence="18">
    <location>
        <begin position="199"/>
        <end position="218"/>
    </location>
</feature>
<dbReference type="EC" id="7.1.1.2" evidence="4 18"/>
<evidence type="ECO:0000256" key="7">
    <source>
        <dbReference type="ARBA" id="ARBA00022660"/>
    </source>
</evidence>
<protein>
    <recommendedName>
        <fullName evidence="5 18">NADH-ubiquinone oxidoreductase chain 2</fullName>
        <ecNumber evidence="4 18">7.1.1.2</ecNumber>
    </recommendedName>
</protein>
<geneLocation type="mitochondrion" evidence="20"/>
<feature type="transmembrane region" description="Helical" evidence="18">
    <location>
        <begin position="134"/>
        <end position="162"/>
    </location>
</feature>
<evidence type="ECO:0000256" key="6">
    <source>
        <dbReference type="ARBA" id="ARBA00022448"/>
    </source>
</evidence>
<dbReference type="AlphaFoldDB" id="M4JC49"/>
<evidence type="ECO:0000256" key="17">
    <source>
        <dbReference type="ARBA" id="ARBA00049551"/>
    </source>
</evidence>
<keyword evidence="9 18" id="KW-0999">Mitochondrion inner membrane</keyword>
<keyword evidence="13 18" id="KW-0520">NAD</keyword>
<comment type="similarity">
    <text evidence="3 18">Belongs to the complex I subunit 2 family.</text>
</comment>
<evidence type="ECO:0000256" key="9">
    <source>
        <dbReference type="ARBA" id="ARBA00022792"/>
    </source>
</evidence>
<comment type="catalytic activity">
    <reaction evidence="17 18">
        <text>a ubiquinone + NADH + 5 H(+)(in) = a ubiquinol + NAD(+) + 4 H(+)(out)</text>
        <dbReference type="Rhea" id="RHEA:29091"/>
        <dbReference type="Rhea" id="RHEA-COMP:9565"/>
        <dbReference type="Rhea" id="RHEA-COMP:9566"/>
        <dbReference type="ChEBI" id="CHEBI:15378"/>
        <dbReference type="ChEBI" id="CHEBI:16389"/>
        <dbReference type="ChEBI" id="CHEBI:17976"/>
        <dbReference type="ChEBI" id="CHEBI:57540"/>
        <dbReference type="ChEBI" id="CHEBI:57945"/>
        <dbReference type="EC" id="7.1.1.2"/>
    </reaction>
</comment>
<evidence type="ECO:0000256" key="5">
    <source>
        <dbReference type="ARBA" id="ARBA00021008"/>
    </source>
</evidence>
<dbReference type="InterPro" id="IPR001750">
    <property type="entry name" value="ND/Mrp_TM"/>
</dbReference>
<dbReference type="PRINTS" id="PR01436">
    <property type="entry name" value="NADHDHGNASE2"/>
</dbReference>
<dbReference type="PANTHER" id="PTHR46552:SF1">
    <property type="entry name" value="NADH-UBIQUINONE OXIDOREDUCTASE CHAIN 2"/>
    <property type="match status" value="1"/>
</dbReference>
<accession>M4JC49</accession>
<dbReference type="InterPro" id="IPR003917">
    <property type="entry name" value="NADH_UbQ_OxRdtase_chain2"/>
</dbReference>
<dbReference type="GO" id="GO:0005743">
    <property type="term" value="C:mitochondrial inner membrane"/>
    <property type="evidence" value="ECO:0007669"/>
    <property type="project" value="UniProtKB-SubCell"/>
</dbReference>
<feature type="transmembrane region" description="Helical" evidence="18">
    <location>
        <begin position="60"/>
        <end position="79"/>
    </location>
</feature>
<sequence>MYNNTSKLMFLLMTIMGTILSISSTSWLGVWIGLEMNLLSFIPMMSDNKNSLMNEASIKYFMIQAMASTTLLFTIMLILMKSSMYLKNSMIPSMMISLSLLMKAGAAPLHFWFPEVMKNSNWINCLMLMTWQKIAPMIMISYCMKSSLMLNTTILLSIIFGAIGGLNQTEMKQLMAYSSISHLGWMISLMMTNEQLWETYFMVYSMLTTSLTLTFKHLNINYMNQLYMKSNNMKMKIMLIIPILSIGGLPPFLGFLPKWLTIQCLIENNMMIIPLTMMIMTTITLYFYMKISFTALMLNYMENSWKSTKYKPKIPIIMMTSTTLSSMGLLMIPLKLMF</sequence>
<keyword evidence="14 18" id="KW-0830">Ubiquinone</keyword>
<evidence type="ECO:0000256" key="2">
    <source>
        <dbReference type="ARBA" id="ARBA00004448"/>
    </source>
</evidence>
<keyword evidence="7 18" id="KW-0679">Respiratory chain</keyword>
<keyword evidence="8 18" id="KW-0812">Transmembrane</keyword>
<feature type="transmembrane region" description="Helical" evidence="18">
    <location>
        <begin position="12"/>
        <end position="34"/>
    </location>
</feature>
<evidence type="ECO:0000256" key="12">
    <source>
        <dbReference type="ARBA" id="ARBA00022989"/>
    </source>
</evidence>
<dbReference type="GO" id="GO:0008137">
    <property type="term" value="F:NADH dehydrogenase (ubiquinone) activity"/>
    <property type="evidence" value="ECO:0007669"/>
    <property type="project" value="UniProtKB-EC"/>
</dbReference>
<keyword evidence="11 18" id="KW-0249">Electron transport</keyword>
<evidence type="ECO:0000256" key="15">
    <source>
        <dbReference type="ARBA" id="ARBA00023128"/>
    </source>
</evidence>
<comment type="function">
    <text evidence="18">Core subunit of the mitochondrial membrane respiratory chain NADH dehydrogenase (Complex I) which catalyzes electron transfer from NADH through the respiratory chain, using ubiquinone as an electron acceptor. Essential for the catalytic activity and assembly of complex I.</text>
</comment>
<comment type="subcellular location">
    <subcellularLocation>
        <location evidence="2 18">Mitochondrion inner membrane</location>
        <topology evidence="2 18">Multi-pass membrane protein</topology>
    </subcellularLocation>
</comment>
<evidence type="ECO:0000256" key="8">
    <source>
        <dbReference type="ARBA" id="ARBA00022692"/>
    </source>
</evidence>
<reference evidence="20" key="1">
    <citation type="journal article" date="2013" name="Mol. Phylogenet. Evol.">
        <title>Searching for the optimal data partitioning strategy in mitochondrial phylogenomics: A phylogeny of Acridoidea (Insecta: Orthoptera: Caelifera) as a case study.</title>
        <authorList>
            <person name="Leavitt J.R."/>
            <person name="Hiatt K.D."/>
            <person name="Whiting M.F."/>
            <person name="Song H."/>
        </authorList>
    </citation>
    <scope>NUCLEOTIDE SEQUENCE</scope>
</reference>
<gene>
    <name evidence="20" type="primary">nad2</name>
</gene>
<dbReference type="EMBL" id="JX913767">
    <property type="protein sequence ID" value="AGC22296.1"/>
    <property type="molecule type" value="Genomic_DNA"/>
</dbReference>
<feature type="domain" description="NADH:quinone oxidoreductase/Mrp antiporter transmembrane" evidence="19">
    <location>
        <begin position="24"/>
        <end position="284"/>
    </location>
</feature>
<keyword evidence="16 18" id="KW-0472">Membrane</keyword>
<dbReference type="InterPro" id="IPR050175">
    <property type="entry name" value="Complex_I_Subunit_2"/>
</dbReference>
<evidence type="ECO:0000256" key="14">
    <source>
        <dbReference type="ARBA" id="ARBA00023075"/>
    </source>
</evidence>
<evidence type="ECO:0000256" key="18">
    <source>
        <dbReference type="RuleBase" id="RU003403"/>
    </source>
</evidence>
<feature type="transmembrane region" description="Helical" evidence="18">
    <location>
        <begin position="91"/>
        <end position="114"/>
    </location>
</feature>
<feature type="transmembrane region" description="Helical" evidence="18">
    <location>
        <begin position="272"/>
        <end position="293"/>
    </location>
</feature>
<evidence type="ECO:0000256" key="16">
    <source>
        <dbReference type="ARBA" id="ARBA00023136"/>
    </source>
</evidence>
<dbReference type="PANTHER" id="PTHR46552">
    <property type="entry name" value="NADH-UBIQUINONE OXIDOREDUCTASE CHAIN 2"/>
    <property type="match status" value="1"/>
</dbReference>
<feature type="transmembrane region" description="Helical" evidence="18">
    <location>
        <begin position="239"/>
        <end position="260"/>
    </location>
</feature>
<evidence type="ECO:0000256" key="13">
    <source>
        <dbReference type="ARBA" id="ARBA00023027"/>
    </source>
</evidence>